<keyword evidence="2 3" id="KW-0539">Nucleus</keyword>
<evidence type="ECO:0000256" key="3">
    <source>
        <dbReference type="PROSITE-ProRule" id="PRU00267"/>
    </source>
</evidence>
<dbReference type="Gene3D" id="1.10.30.10">
    <property type="entry name" value="High mobility group box domain"/>
    <property type="match status" value="1"/>
</dbReference>
<protein>
    <submittedName>
        <fullName evidence="8">High mobility group protein 20A-like</fullName>
    </submittedName>
</protein>
<dbReference type="InterPro" id="IPR051965">
    <property type="entry name" value="ChromReg_NeuronalGeneExpr"/>
</dbReference>
<organism evidence="7 8">
    <name type="scientific">Priapulus caudatus</name>
    <name type="common">Priapulid worm</name>
    <dbReference type="NCBI Taxonomy" id="37621"/>
    <lineage>
        <taxon>Eukaryota</taxon>
        <taxon>Metazoa</taxon>
        <taxon>Ecdysozoa</taxon>
        <taxon>Scalidophora</taxon>
        <taxon>Priapulida</taxon>
        <taxon>Priapulimorpha</taxon>
        <taxon>Priapulimorphida</taxon>
        <taxon>Priapulidae</taxon>
        <taxon>Priapulus</taxon>
    </lineage>
</organism>
<evidence type="ECO:0000256" key="4">
    <source>
        <dbReference type="SAM" id="Coils"/>
    </source>
</evidence>
<evidence type="ECO:0000256" key="5">
    <source>
        <dbReference type="SAM" id="MobiDB-lite"/>
    </source>
</evidence>
<dbReference type="InterPro" id="IPR036236">
    <property type="entry name" value="Znf_C2H2_sf"/>
</dbReference>
<evidence type="ECO:0000313" key="7">
    <source>
        <dbReference type="Proteomes" id="UP000695022"/>
    </source>
</evidence>
<feature type="domain" description="HMG box" evidence="6">
    <location>
        <begin position="212"/>
        <end position="281"/>
    </location>
</feature>
<feature type="coiled-coil region" evidence="4">
    <location>
        <begin position="358"/>
        <end position="409"/>
    </location>
</feature>
<dbReference type="RefSeq" id="XP_014676353.1">
    <property type="nucleotide sequence ID" value="XM_014820867.1"/>
</dbReference>
<dbReference type="SUPFAM" id="SSF47095">
    <property type="entry name" value="HMG-box"/>
    <property type="match status" value="1"/>
</dbReference>
<dbReference type="SMART" id="SM00398">
    <property type="entry name" value="HMG"/>
    <property type="match status" value="1"/>
</dbReference>
<dbReference type="InterPro" id="IPR009071">
    <property type="entry name" value="HMG_box_dom"/>
</dbReference>
<sequence length="429" mass="46358">MFPRSSHHCYASWMITTSAGDSRGMDEPDSSISNDFCTVLDDGSALPGILDAPGVATQLQSDGATVDNNIPLLSNVVELNPVSLTVMGGETEAAAAPPGDGNLLSGVNFNPDIATANGVLVDTSSGLLCVPVGDGTYRVYSAGDNLADLQVALGTQLPDAAPDAAATGEYLQDVAADGGATVAPPPRKKRKSGWPKGKRRSKLPVAPPDDSPRPPVTGYLLYLRKRRAELRSSNGGALSPAEITRHIGNEWTHLGASQKKEYLDEAERSKTRYVAEMQAYRATDQPADGSQLHCGVCDQYFVTLHNKREHLLGKQHLRAMRRGLDAPAAPAATPVPAAPPQQPPVDMQEYTLSVLAENLARERELRRLRAAAVDLERDGGVLYNQVYELKELQVRAERELVTLKAWETKQQNHIDRLTMVPHLFGMINF</sequence>
<dbReference type="CDD" id="cd21980">
    <property type="entry name" value="HMG-box_HMG20"/>
    <property type="match status" value="1"/>
</dbReference>
<feature type="region of interest" description="Disordered" evidence="5">
    <location>
        <begin position="177"/>
        <end position="217"/>
    </location>
</feature>
<keyword evidence="4" id="KW-0175">Coiled coil</keyword>
<accession>A0ABM1EVY2</accession>
<feature type="compositionally biased region" description="Basic residues" evidence="5">
    <location>
        <begin position="186"/>
        <end position="202"/>
    </location>
</feature>
<dbReference type="PANTHER" id="PTHR46040:SF3">
    <property type="entry name" value="HIGH MOBILITY GROUP PROTEIN 2"/>
    <property type="match status" value="1"/>
</dbReference>
<reference evidence="8" key="1">
    <citation type="submission" date="2025-08" db="UniProtKB">
        <authorList>
            <consortium name="RefSeq"/>
        </authorList>
    </citation>
    <scope>IDENTIFICATION</scope>
</reference>
<evidence type="ECO:0000256" key="2">
    <source>
        <dbReference type="ARBA" id="ARBA00023242"/>
    </source>
</evidence>
<feature type="compositionally biased region" description="Pro residues" evidence="5">
    <location>
        <begin position="205"/>
        <end position="215"/>
    </location>
</feature>
<evidence type="ECO:0000313" key="8">
    <source>
        <dbReference type="RefSeq" id="XP_014676353.1"/>
    </source>
</evidence>
<name>A0ABM1EVY2_PRICU</name>
<feature type="DNA-binding region" description="HMG box" evidence="3">
    <location>
        <begin position="212"/>
        <end position="281"/>
    </location>
</feature>
<keyword evidence="7" id="KW-1185">Reference proteome</keyword>
<gene>
    <name evidence="8" type="primary">LOC106816283</name>
</gene>
<keyword evidence="1 3" id="KW-0238">DNA-binding</keyword>
<dbReference type="GeneID" id="106816283"/>
<dbReference type="Pfam" id="PF00505">
    <property type="entry name" value="HMG_box"/>
    <property type="match status" value="1"/>
</dbReference>
<evidence type="ECO:0000256" key="1">
    <source>
        <dbReference type="ARBA" id="ARBA00023125"/>
    </source>
</evidence>
<dbReference type="PROSITE" id="PS50118">
    <property type="entry name" value="HMG_BOX_2"/>
    <property type="match status" value="1"/>
</dbReference>
<proteinExistence type="predicted"/>
<dbReference type="SUPFAM" id="SSF57667">
    <property type="entry name" value="beta-beta-alpha zinc fingers"/>
    <property type="match status" value="1"/>
</dbReference>
<dbReference type="InterPro" id="IPR036910">
    <property type="entry name" value="HMG_box_dom_sf"/>
</dbReference>
<evidence type="ECO:0000259" key="6">
    <source>
        <dbReference type="PROSITE" id="PS50118"/>
    </source>
</evidence>
<dbReference type="Proteomes" id="UP000695022">
    <property type="component" value="Unplaced"/>
</dbReference>
<dbReference type="PANTHER" id="PTHR46040">
    <property type="entry name" value="HIGH MOBILITY GROUP PROTEIN 2"/>
    <property type="match status" value="1"/>
</dbReference>